<protein>
    <recommendedName>
        <fullName evidence="3">histidine kinase</fullName>
        <ecNumber evidence="3">2.7.13.3</ecNumber>
    </recommendedName>
</protein>
<reference evidence="18" key="1">
    <citation type="submission" date="2022-11" db="EMBL/GenBank/DDBJ databases">
        <title>The characterization of three novel Bacteroidetes species and genomic analysis of their roles in tidal elemental geochemical cycles.</title>
        <authorList>
            <person name="Ma K.-J."/>
        </authorList>
    </citation>
    <scope>NUCLEOTIDE SEQUENCE</scope>
    <source>
        <strain evidence="18">M415</strain>
    </source>
</reference>
<evidence type="ECO:0000256" key="9">
    <source>
        <dbReference type="ARBA" id="ARBA00022989"/>
    </source>
</evidence>
<keyword evidence="8 18" id="KW-0067">ATP-binding</keyword>
<feature type="modified residue" description="4-aspartylphosphate" evidence="13">
    <location>
        <position position="368"/>
    </location>
</feature>
<comment type="catalytic activity">
    <reaction evidence="1">
        <text>ATP + protein L-histidine = ADP + protein N-phospho-L-histidine.</text>
        <dbReference type="EC" id="2.7.13.3"/>
    </reaction>
</comment>
<dbReference type="PROSITE" id="PS50110">
    <property type="entry name" value="RESPONSE_REGULATORY"/>
    <property type="match status" value="1"/>
</dbReference>
<evidence type="ECO:0000256" key="1">
    <source>
        <dbReference type="ARBA" id="ARBA00000085"/>
    </source>
</evidence>
<evidence type="ECO:0000256" key="8">
    <source>
        <dbReference type="ARBA" id="ARBA00022840"/>
    </source>
</evidence>
<keyword evidence="10" id="KW-0902">Two-component regulatory system</keyword>
<dbReference type="EC" id="2.7.13.3" evidence="3"/>
<dbReference type="PRINTS" id="PR00344">
    <property type="entry name" value="BCTRLSENSOR"/>
</dbReference>
<dbReference type="SMART" id="SM00387">
    <property type="entry name" value="HATPase_c"/>
    <property type="match status" value="1"/>
</dbReference>
<dbReference type="RefSeq" id="WP_266012312.1">
    <property type="nucleotide sequence ID" value="NZ_JAPFQP010000002.1"/>
</dbReference>
<dbReference type="InterPro" id="IPR036641">
    <property type="entry name" value="HPT_dom_sf"/>
</dbReference>
<dbReference type="Gene3D" id="1.10.287.130">
    <property type="match status" value="1"/>
</dbReference>
<dbReference type="Gene3D" id="1.20.120.160">
    <property type="entry name" value="HPT domain"/>
    <property type="match status" value="1"/>
</dbReference>
<feature type="domain" description="Response regulatory" evidence="16">
    <location>
        <begin position="319"/>
        <end position="437"/>
    </location>
</feature>
<dbReference type="GO" id="GO:0005524">
    <property type="term" value="F:ATP binding"/>
    <property type="evidence" value="ECO:0007669"/>
    <property type="project" value="UniProtKB-KW"/>
</dbReference>
<evidence type="ECO:0000313" key="18">
    <source>
        <dbReference type="EMBL" id="MCX2719580.1"/>
    </source>
</evidence>
<evidence type="ECO:0000256" key="3">
    <source>
        <dbReference type="ARBA" id="ARBA00012438"/>
    </source>
</evidence>
<evidence type="ECO:0000259" key="17">
    <source>
        <dbReference type="PROSITE" id="PS50894"/>
    </source>
</evidence>
<proteinExistence type="predicted"/>
<dbReference type="SUPFAM" id="SSF47226">
    <property type="entry name" value="Histidine-containing phosphotransfer domain, HPT domain"/>
    <property type="match status" value="1"/>
</dbReference>
<dbReference type="InterPro" id="IPR001789">
    <property type="entry name" value="Sig_transdc_resp-reg_receiver"/>
</dbReference>
<comment type="subcellular location">
    <subcellularLocation>
        <location evidence="2">Cell membrane</location>
        <topology evidence="2">Multi-pass membrane protein</topology>
    </subcellularLocation>
</comment>
<dbReference type="SMART" id="SM00448">
    <property type="entry name" value="REC"/>
    <property type="match status" value="1"/>
</dbReference>
<evidence type="ECO:0000259" key="16">
    <source>
        <dbReference type="PROSITE" id="PS50110"/>
    </source>
</evidence>
<dbReference type="CDD" id="cd17546">
    <property type="entry name" value="REC_hyHK_CKI1_RcsC-like"/>
    <property type="match status" value="1"/>
</dbReference>
<dbReference type="SMART" id="SM00388">
    <property type="entry name" value="HisKA"/>
    <property type="match status" value="1"/>
</dbReference>
<evidence type="ECO:0000256" key="5">
    <source>
        <dbReference type="ARBA" id="ARBA00022553"/>
    </source>
</evidence>
<dbReference type="InterPro" id="IPR003594">
    <property type="entry name" value="HATPase_dom"/>
</dbReference>
<sequence length="577" mass="65340">MDSKKLLSKLTDIEAYLDDFSYEELSVAAASELKKSFESFKKQLEGSLWEEPQGSLPESSKKTSSDRTEEMLIATVSHEIRTPLSGIIGFTDLLRESDLNEEQRYQVNAIQSASNALMDIINELLEYSKLSAGLELFEEVDFNFYSIIQDVSYLCKTLMLGKDVELDVDLDPDIPIDLLGDPSKLTQVLLNLLGNSIKFVEKGKILLKVKCLQDGRNDVLLQFEIADTGIGISENDLKHIFNSFKQANQHTFSKYGGTGLGLSIVKQIIQKLGGEIQVRSQLGKGTTFTFSIPYRKGKATNKNIDGGMILSPEKVKGMRILIFEDNPMNQRLIEQRLQSWGCRAYITENASYGLRILETKVVDMVLMDLRMPLMNGFEITRIIREHKSEAIRSLPVIALTADFTAEDKVECDQEGINDYILKPYTPEELLQKIIINKKAEQRTSAVILEPNCNQVKSTAENFDLGQVLNRECMGDIGMLEELIALYHKNALEFIGKVRLHLKGENYEQIAFAAHKIKCGLKMLKTYQLCTLVEELYDLAKQQRNPGRMNDLYDKFVMTYTQVETKLNEALEELKSGR</sequence>
<dbReference type="SUPFAM" id="SSF55874">
    <property type="entry name" value="ATPase domain of HSP90 chaperone/DNA topoisomerase II/histidine kinase"/>
    <property type="match status" value="1"/>
</dbReference>
<feature type="region of interest" description="Disordered" evidence="14">
    <location>
        <begin position="45"/>
        <end position="67"/>
    </location>
</feature>
<dbReference type="Proteomes" id="UP001207116">
    <property type="component" value="Unassembled WGS sequence"/>
</dbReference>
<dbReference type="FunFam" id="3.30.565.10:FF:000010">
    <property type="entry name" value="Sensor histidine kinase RcsC"/>
    <property type="match status" value="1"/>
</dbReference>
<keyword evidence="4" id="KW-1003">Cell membrane</keyword>
<dbReference type="PANTHER" id="PTHR45339:SF1">
    <property type="entry name" value="HYBRID SIGNAL TRANSDUCTION HISTIDINE KINASE J"/>
    <property type="match status" value="1"/>
</dbReference>
<dbReference type="CDD" id="cd16922">
    <property type="entry name" value="HATPase_EvgS-ArcB-TorS-like"/>
    <property type="match status" value="1"/>
</dbReference>
<dbReference type="Gene3D" id="3.30.565.10">
    <property type="entry name" value="Histidine kinase-like ATPase, C-terminal domain"/>
    <property type="match status" value="1"/>
</dbReference>
<evidence type="ECO:0000256" key="12">
    <source>
        <dbReference type="PROSITE-ProRule" id="PRU00110"/>
    </source>
</evidence>
<keyword evidence="6" id="KW-0812">Transmembrane</keyword>
<keyword evidence="11" id="KW-0472">Membrane</keyword>
<evidence type="ECO:0000256" key="6">
    <source>
        <dbReference type="ARBA" id="ARBA00022692"/>
    </source>
</evidence>
<feature type="modified residue" description="Phosphohistidine" evidence="12">
    <location>
        <position position="514"/>
    </location>
</feature>
<gene>
    <name evidence="18" type="ORF">OO016_08200</name>
</gene>
<dbReference type="InterPro" id="IPR003661">
    <property type="entry name" value="HisK_dim/P_dom"/>
</dbReference>
<dbReference type="SUPFAM" id="SSF47384">
    <property type="entry name" value="Homodimeric domain of signal transducing histidine kinase"/>
    <property type="match status" value="1"/>
</dbReference>
<evidence type="ECO:0000256" key="10">
    <source>
        <dbReference type="ARBA" id="ARBA00023012"/>
    </source>
</evidence>
<organism evidence="18 19">
    <name type="scientific">Lentiprolixibacter aurantiacus</name>
    <dbReference type="NCBI Taxonomy" id="2993939"/>
    <lineage>
        <taxon>Bacteria</taxon>
        <taxon>Pseudomonadati</taxon>
        <taxon>Bacteroidota</taxon>
        <taxon>Flavobacteriia</taxon>
        <taxon>Flavobacteriales</taxon>
        <taxon>Flavobacteriaceae</taxon>
        <taxon>Lentiprolixibacter</taxon>
    </lineage>
</organism>
<dbReference type="AlphaFoldDB" id="A0AAE3SNI7"/>
<evidence type="ECO:0000256" key="11">
    <source>
        <dbReference type="ARBA" id="ARBA00023136"/>
    </source>
</evidence>
<keyword evidence="7" id="KW-0547">Nucleotide-binding</keyword>
<evidence type="ECO:0000256" key="2">
    <source>
        <dbReference type="ARBA" id="ARBA00004651"/>
    </source>
</evidence>
<accession>A0AAE3SNI7</accession>
<evidence type="ECO:0000256" key="14">
    <source>
        <dbReference type="SAM" id="MobiDB-lite"/>
    </source>
</evidence>
<dbReference type="EMBL" id="JAPFQP010000002">
    <property type="protein sequence ID" value="MCX2719580.1"/>
    <property type="molecule type" value="Genomic_DNA"/>
</dbReference>
<dbReference type="Pfam" id="PF00072">
    <property type="entry name" value="Response_reg"/>
    <property type="match status" value="1"/>
</dbReference>
<dbReference type="PANTHER" id="PTHR45339">
    <property type="entry name" value="HYBRID SIGNAL TRANSDUCTION HISTIDINE KINASE J"/>
    <property type="match status" value="1"/>
</dbReference>
<dbReference type="SUPFAM" id="SSF52172">
    <property type="entry name" value="CheY-like"/>
    <property type="match status" value="1"/>
</dbReference>
<name>A0AAE3SNI7_9FLAO</name>
<dbReference type="InterPro" id="IPR036097">
    <property type="entry name" value="HisK_dim/P_sf"/>
</dbReference>
<dbReference type="InterPro" id="IPR008207">
    <property type="entry name" value="Sig_transdc_His_kin_Hpt_dom"/>
</dbReference>
<comment type="caution">
    <text evidence="18">The sequence shown here is derived from an EMBL/GenBank/DDBJ whole genome shotgun (WGS) entry which is preliminary data.</text>
</comment>
<dbReference type="InterPro" id="IPR036890">
    <property type="entry name" value="HATPase_C_sf"/>
</dbReference>
<dbReference type="PROSITE" id="PS50109">
    <property type="entry name" value="HIS_KIN"/>
    <property type="match status" value="1"/>
</dbReference>
<feature type="domain" description="HPt" evidence="17">
    <location>
        <begin position="475"/>
        <end position="573"/>
    </location>
</feature>
<evidence type="ECO:0000256" key="4">
    <source>
        <dbReference type="ARBA" id="ARBA00022475"/>
    </source>
</evidence>
<dbReference type="Gene3D" id="3.40.50.2300">
    <property type="match status" value="1"/>
</dbReference>
<evidence type="ECO:0000256" key="7">
    <source>
        <dbReference type="ARBA" id="ARBA00022741"/>
    </source>
</evidence>
<dbReference type="InterPro" id="IPR011006">
    <property type="entry name" value="CheY-like_superfamily"/>
</dbReference>
<evidence type="ECO:0000256" key="13">
    <source>
        <dbReference type="PROSITE-ProRule" id="PRU00169"/>
    </source>
</evidence>
<evidence type="ECO:0000259" key="15">
    <source>
        <dbReference type="PROSITE" id="PS50109"/>
    </source>
</evidence>
<dbReference type="InterPro" id="IPR005467">
    <property type="entry name" value="His_kinase_dom"/>
</dbReference>
<keyword evidence="9" id="KW-1133">Transmembrane helix</keyword>
<dbReference type="Pfam" id="PF02518">
    <property type="entry name" value="HATPase_c"/>
    <property type="match status" value="1"/>
</dbReference>
<dbReference type="Pfam" id="PF00512">
    <property type="entry name" value="HisKA"/>
    <property type="match status" value="1"/>
</dbReference>
<dbReference type="GO" id="GO:0000155">
    <property type="term" value="F:phosphorelay sensor kinase activity"/>
    <property type="evidence" value="ECO:0007669"/>
    <property type="project" value="InterPro"/>
</dbReference>
<keyword evidence="19" id="KW-1185">Reference proteome</keyword>
<feature type="domain" description="Histidine kinase" evidence="15">
    <location>
        <begin position="75"/>
        <end position="296"/>
    </location>
</feature>
<keyword evidence="5 13" id="KW-0597">Phosphoprotein</keyword>
<dbReference type="GO" id="GO:0005886">
    <property type="term" value="C:plasma membrane"/>
    <property type="evidence" value="ECO:0007669"/>
    <property type="project" value="UniProtKB-SubCell"/>
</dbReference>
<evidence type="ECO:0000313" key="19">
    <source>
        <dbReference type="Proteomes" id="UP001207116"/>
    </source>
</evidence>
<dbReference type="InterPro" id="IPR004358">
    <property type="entry name" value="Sig_transdc_His_kin-like_C"/>
</dbReference>
<dbReference type="PROSITE" id="PS50894">
    <property type="entry name" value="HPT"/>
    <property type="match status" value="1"/>
</dbReference>
<dbReference type="CDD" id="cd00082">
    <property type="entry name" value="HisKA"/>
    <property type="match status" value="1"/>
</dbReference>